<accession>A0ABP5US40</accession>
<evidence type="ECO:0000259" key="1">
    <source>
        <dbReference type="Pfam" id="PF24719"/>
    </source>
</evidence>
<comment type="caution">
    <text evidence="2">The sequence shown here is derived from an EMBL/GenBank/DDBJ whole genome shotgun (WGS) entry which is preliminary data.</text>
</comment>
<evidence type="ECO:0000313" key="3">
    <source>
        <dbReference type="Proteomes" id="UP001501444"/>
    </source>
</evidence>
<dbReference type="InterPro" id="IPR056509">
    <property type="entry name" value="Imm33-like"/>
</dbReference>
<protein>
    <recommendedName>
        <fullName evidence="1">Imm33-like domain-containing protein</fullName>
    </recommendedName>
</protein>
<sequence>MRPSARAGVPADYGGRFAAKGCVLTTEPLGEPDPQQRFTCVVDPVDSTDMVAVAKGFSWTDLPVNGLRHPRTAALSGWYVWSSETFPEADDAFEVHHVWHLTRQRPEIMAYLALPAGWRFLLAPGYADVWPDDGLLDV</sequence>
<gene>
    <name evidence="2" type="ORF">GCM10010170_092890</name>
</gene>
<dbReference type="RefSeq" id="WP_425553929.1">
    <property type="nucleotide sequence ID" value="NZ_BAAARV010000094.1"/>
</dbReference>
<organism evidence="2 3">
    <name type="scientific">Dactylosporangium salmoneum</name>
    <dbReference type="NCBI Taxonomy" id="53361"/>
    <lineage>
        <taxon>Bacteria</taxon>
        <taxon>Bacillati</taxon>
        <taxon>Actinomycetota</taxon>
        <taxon>Actinomycetes</taxon>
        <taxon>Micromonosporales</taxon>
        <taxon>Micromonosporaceae</taxon>
        <taxon>Dactylosporangium</taxon>
    </lineage>
</organism>
<dbReference type="Pfam" id="PF24719">
    <property type="entry name" value="Imm33-like"/>
    <property type="match status" value="1"/>
</dbReference>
<evidence type="ECO:0000313" key="2">
    <source>
        <dbReference type="EMBL" id="GAA2383821.1"/>
    </source>
</evidence>
<dbReference type="EMBL" id="BAAARV010000094">
    <property type="protein sequence ID" value="GAA2383821.1"/>
    <property type="molecule type" value="Genomic_DNA"/>
</dbReference>
<keyword evidence="3" id="KW-1185">Reference proteome</keyword>
<reference evidence="3" key="1">
    <citation type="journal article" date="2019" name="Int. J. Syst. Evol. Microbiol.">
        <title>The Global Catalogue of Microorganisms (GCM) 10K type strain sequencing project: providing services to taxonomists for standard genome sequencing and annotation.</title>
        <authorList>
            <consortium name="The Broad Institute Genomics Platform"/>
            <consortium name="The Broad Institute Genome Sequencing Center for Infectious Disease"/>
            <person name="Wu L."/>
            <person name="Ma J."/>
        </authorList>
    </citation>
    <scope>NUCLEOTIDE SEQUENCE [LARGE SCALE GENOMIC DNA]</scope>
    <source>
        <strain evidence="3">JCM 3272</strain>
    </source>
</reference>
<dbReference type="Proteomes" id="UP001501444">
    <property type="component" value="Unassembled WGS sequence"/>
</dbReference>
<proteinExistence type="predicted"/>
<feature type="domain" description="Imm33-like" evidence="1">
    <location>
        <begin position="37"/>
        <end position="132"/>
    </location>
</feature>
<name>A0ABP5US40_9ACTN</name>